<gene>
    <name evidence="6" type="ORF">Pan216_06600</name>
</gene>
<keyword evidence="4 5" id="KW-0479">Metal-binding</keyword>
<evidence type="ECO:0000256" key="2">
    <source>
        <dbReference type="ARBA" id="ARBA00011643"/>
    </source>
</evidence>
<organism evidence="6 7">
    <name type="scientific">Kolteria novifilia</name>
    <dbReference type="NCBI Taxonomy" id="2527975"/>
    <lineage>
        <taxon>Bacteria</taxon>
        <taxon>Pseudomonadati</taxon>
        <taxon>Planctomycetota</taxon>
        <taxon>Planctomycetia</taxon>
        <taxon>Kolteriales</taxon>
        <taxon>Kolteriaceae</taxon>
        <taxon>Kolteria</taxon>
    </lineage>
</organism>
<keyword evidence="6" id="KW-0378">Hydrolase</keyword>
<evidence type="ECO:0000313" key="6">
    <source>
        <dbReference type="EMBL" id="QDU59827.1"/>
    </source>
</evidence>
<evidence type="ECO:0000256" key="5">
    <source>
        <dbReference type="PIRSR" id="PIRSR602678-1"/>
    </source>
</evidence>
<feature type="binding site" evidence="5">
    <location>
        <position position="64"/>
    </location>
    <ligand>
        <name>a divalent metal cation</name>
        <dbReference type="ChEBI" id="CHEBI:60240"/>
        <label>2</label>
    </ligand>
</feature>
<keyword evidence="7" id="KW-1185">Reference proteome</keyword>
<evidence type="ECO:0000256" key="1">
    <source>
        <dbReference type="ARBA" id="ARBA00006964"/>
    </source>
</evidence>
<dbReference type="SUPFAM" id="SSF102705">
    <property type="entry name" value="NIF3 (NGG1p interacting factor 3)-like"/>
    <property type="match status" value="1"/>
</dbReference>
<dbReference type="PANTHER" id="PTHR13799">
    <property type="entry name" value="NGG1 INTERACTING FACTOR 3"/>
    <property type="match status" value="1"/>
</dbReference>
<dbReference type="Pfam" id="PF01784">
    <property type="entry name" value="DUF34_NIF3"/>
    <property type="match status" value="1"/>
</dbReference>
<sequence length="264" mass="28773">MKVGDIVSKLDEWFPSSLAEEWDNVGLLLGDRIAKVERIMTCLTVTPASAAEAVRRGVDLVVAHHPILFRGTKRLVADGPNGTVYQLARAGSAVYSPHTAFDSAFEGINAQIAARLQLVDSQAMRLDKPPSEFDTKVGTGRWGSLPTAMRLDELVHLVGETLGSPHMRFVGAPEKRVKTVAVACGAAAEMLADATRLGCDAFLTGEARFHDCLAAEADGVSLVLAGHYATERFALERLAERMAHEWQNLDIWASQEERDPIRRL</sequence>
<comment type="subunit">
    <text evidence="2">Homohexamer.</text>
</comment>
<feature type="binding site" evidence="5">
    <location>
        <position position="65"/>
    </location>
    <ligand>
        <name>a divalent metal cation</name>
        <dbReference type="ChEBI" id="CHEBI:60240"/>
        <label>1</label>
    </ligand>
</feature>
<evidence type="ECO:0000313" key="7">
    <source>
        <dbReference type="Proteomes" id="UP000317093"/>
    </source>
</evidence>
<dbReference type="NCBIfam" id="TIGR00486">
    <property type="entry name" value="YbgI_SA1388"/>
    <property type="match status" value="1"/>
</dbReference>
<evidence type="ECO:0000256" key="4">
    <source>
        <dbReference type="ARBA" id="ARBA00022723"/>
    </source>
</evidence>
<feature type="binding site" evidence="5">
    <location>
        <position position="231"/>
    </location>
    <ligand>
        <name>a divalent metal cation</name>
        <dbReference type="ChEBI" id="CHEBI:60240"/>
        <label>1</label>
    </ligand>
</feature>
<dbReference type="OrthoDB" id="9792792at2"/>
<evidence type="ECO:0000256" key="3">
    <source>
        <dbReference type="ARBA" id="ARBA00022112"/>
    </source>
</evidence>
<comment type="similarity">
    <text evidence="1">Belongs to the GTP cyclohydrolase I type 2/NIF3 family.</text>
</comment>
<feature type="binding site" evidence="5">
    <location>
        <position position="102"/>
    </location>
    <ligand>
        <name>a divalent metal cation</name>
        <dbReference type="ChEBI" id="CHEBI:60240"/>
        <label>1</label>
    </ligand>
</feature>
<dbReference type="AlphaFoldDB" id="A0A518AYM6"/>
<dbReference type="InterPro" id="IPR036069">
    <property type="entry name" value="DUF34/NIF3_sf"/>
</dbReference>
<reference evidence="6 7" key="1">
    <citation type="submission" date="2019-02" db="EMBL/GenBank/DDBJ databases">
        <title>Deep-cultivation of Planctomycetes and their phenomic and genomic characterization uncovers novel biology.</title>
        <authorList>
            <person name="Wiegand S."/>
            <person name="Jogler M."/>
            <person name="Boedeker C."/>
            <person name="Pinto D."/>
            <person name="Vollmers J."/>
            <person name="Rivas-Marin E."/>
            <person name="Kohn T."/>
            <person name="Peeters S.H."/>
            <person name="Heuer A."/>
            <person name="Rast P."/>
            <person name="Oberbeckmann S."/>
            <person name="Bunk B."/>
            <person name="Jeske O."/>
            <person name="Meyerdierks A."/>
            <person name="Storesund J.E."/>
            <person name="Kallscheuer N."/>
            <person name="Luecker S."/>
            <person name="Lage O.M."/>
            <person name="Pohl T."/>
            <person name="Merkel B.J."/>
            <person name="Hornburger P."/>
            <person name="Mueller R.-W."/>
            <person name="Bruemmer F."/>
            <person name="Labrenz M."/>
            <person name="Spormann A.M."/>
            <person name="Op den Camp H."/>
            <person name="Overmann J."/>
            <person name="Amann R."/>
            <person name="Jetten M.S.M."/>
            <person name="Mascher T."/>
            <person name="Medema M.H."/>
            <person name="Devos D.P."/>
            <person name="Kaster A.-K."/>
            <person name="Ovreas L."/>
            <person name="Rohde M."/>
            <person name="Galperin M.Y."/>
            <person name="Jogler C."/>
        </authorList>
    </citation>
    <scope>NUCLEOTIDE SEQUENCE [LARGE SCALE GENOMIC DNA]</scope>
    <source>
        <strain evidence="6 7">Pan216</strain>
    </source>
</reference>
<dbReference type="KEGG" id="knv:Pan216_06600"/>
<proteinExistence type="inferred from homology"/>
<dbReference type="EMBL" id="CP036279">
    <property type="protein sequence ID" value="QDU59827.1"/>
    <property type="molecule type" value="Genomic_DNA"/>
</dbReference>
<name>A0A518AYM6_9BACT</name>
<dbReference type="RefSeq" id="WP_145254725.1">
    <property type="nucleotide sequence ID" value="NZ_CP036279.1"/>
</dbReference>
<dbReference type="GO" id="GO:0005737">
    <property type="term" value="C:cytoplasm"/>
    <property type="evidence" value="ECO:0007669"/>
    <property type="project" value="TreeGrafter"/>
</dbReference>
<dbReference type="PANTHER" id="PTHR13799:SF14">
    <property type="entry name" value="GTP CYCLOHYDROLASE 1 TYPE 2 HOMOLOG"/>
    <property type="match status" value="1"/>
</dbReference>
<feature type="binding site" evidence="5">
    <location>
        <position position="227"/>
    </location>
    <ligand>
        <name>a divalent metal cation</name>
        <dbReference type="ChEBI" id="CHEBI:60240"/>
        <label>1</label>
    </ligand>
</feature>
<protein>
    <recommendedName>
        <fullName evidence="3">GTP cyclohydrolase 1 type 2 homolog</fullName>
    </recommendedName>
</protein>
<dbReference type="GO" id="GO:0016787">
    <property type="term" value="F:hydrolase activity"/>
    <property type="evidence" value="ECO:0007669"/>
    <property type="project" value="UniProtKB-KW"/>
</dbReference>
<dbReference type="InterPro" id="IPR002678">
    <property type="entry name" value="DUF34/NIF3"/>
</dbReference>
<dbReference type="Gene3D" id="3.40.1390.30">
    <property type="entry name" value="NIF3 (NGG1p interacting factor 3)-like"/>
    <property type="match status" value="2"/>
</dbReference>
<dbReference type="Proteomes" id="UP000317093">
    <property type="component" value="Chromosome"/>
</dbReference>
<dbReference type="GO" id="GO:0046872">
    <property type="term" value="F:metal ion binding"/>
    <property type="evidence" value="ECO:0007669"/>
    <property type="project" value="UniProtKB-KW"/>
</dbReference>
<dbReference type="FunFam" id="3.40.1390.30:FF:000001">
    <property type="entry name" value="GTP cyclohydrolase 1 type 2"/>
    <property type="match status" value="1"/>
</dbReference>
<accession>A0A518AYM6</accession>